<dbReference type="EMBL" id="FTOM01000007">
    <property type="protein sequence ID" value="SIS84670.1"/>
    <property type="molecule type" value="Genomic_DNA"/>
</dbReference>
<dbReference type="Proteomes" id="UP000186098">
    <property type="component" value="Unassembled WGS sequence"/>
</dbReference>
<keyword evidence="4" id="KW-1185">Reference proteome</keyword>
<reference evidence="4" key="1">
    <citation type="submission" date="2017-01" db="EMBL/GenBank/DDBJ databases">
        <authorList>
            <person name="Varghese N."/>
            <person name="Submissions S."/>
        </authorList>
    </citation>
    <scope>NUCLEOTIDE SEQUENCE [LARGE SCALE GENOMIC DNA]</scope>
    <source>
        <strain evidence="4">DSM 18714</strain>
    </source>
</reference>
<dbReference type="PANTHER" id="PTHR12049:SF7">
    <property type="entry name" value="PROTEIN ARGININE METHYLTRANSFERASE NDUFAF7, MITOCHONDRIAL"/>
    <property type="match status" value="1"/>
</dbReference>
<dbReference type="OrthoDB" id="9794208at2"/>
<dbReference type="Gene3D" id="3.40.50.12710">
    <property type="match status" value="1"/>
</dbReference>
<name>A0A1N7MF91_9RHOB</name>
<dbReference type="GO" id="GO:0032259">
    <property type="term" value="P:methylation"/>
    <property type="evidence" value="ECO:0007669"/>
    <property type="project" value="UniProtKB-KW"/>
</dbReference>
<dbReference type="STRING" id="407234.SAMN05421795_10742"/>
<keyword evidence="2 3" id="KW-0808">Transferase</keyword>
<gene>
    <name evidence="3" type="ORF">SAMN05421795_10742</name>
</gene>
<evidence type="ECO:0000256" key="1">
    <source>
        <dbReference type="ARBA" id="ARBA00022603"/>
    </source>
</evidence>
<evidence type="ECO:0000313" key="3">
    <source>
        <dbReference type="EMBL" id="SIS84670.1"/>
    </source>
</evidence>
<evidence type="ECO:0000313" key="4">
    <source>
        <dbReference type="Proteomes" id="UP000186098"/>
    </source>
</evidence>
<protein>
    <submittedName>
        <fullName evidence="3">SAM-dependent methyltransferase, MidA family</fullName>
    </submittedName>
</protein>
<dbReference type="InterPro" id="IPR029063">
    <property type="entry name" value="SAM-dependent_MTases_sf"/>
</dbReference>
<accession>A0A1N7MF91</accession>
<dbReference type="GO" id="GO:0035243">
    <property type="term" value="F:protein-arginine omega-N symmetric methyltransferase activity"/>
    <property type="evidence" value="ECO:0007669"/>
    <property type="project" value="TreeGrafter"/>
</dbReference>
<dbReference type="RefSeq" id="WP_076366727.1">
    <property type="nucleotide sequence ID" value="NZ_FTOM01000007.1"/>
</dbReference>
<dbReference type="InterPro" id="IPR003788">
    <property type="entry name" value="NDUFAF7"/>
</dbReference>
<organism evidence="3 4">
    <name type="scientific">Phaeovulum vinaykumarii</name>
    <dbReference type="NCBI Taxonomy" id="407234"/>
    <lineage>
        <taxon>Bacteria</taxon>
        <taxon>Pseudomonadati</taxon>
        <taxon>Pseudomonadota</taxon>
        <taxon>Alphaproteobacteria</taxon>
        <taxon>Rhodobacterales</taxon>
        <taxon>Paracoccaceae</taxon>
        <taxon>Phaeovulum</taxon>
    </lineage>
</organism>
<dbReference type="InterPro" id="IPR038375">
    <property type="entry name" value="NDUFAF7_sf"/>
</dbReference>
<dbReference type="Pfam" id="PF02636">
    <property type="entry name" value="Methyltransf_28"/>
    <property type="match status" value="1"/>
</dbReference>
<keyword evidence="1 3" id="KW-0489">Methyltransferase</keyword>
<dbReference type="AlphaFoldDB" id="A0A1N7MF91"/>
<dbReference type="SUPFAM" id="SSF53335">
    <property type="entry name" value="S-adenosyl-L-methionine-dependent methyltransferases"/>
    <property type="match status" value="1"/>
</dbReference>
<proteinExistence type="predicted"/>
<evidence type="ECO:0000256" key="2">
    <source>
        <dbReference type="ARBA" id="ARBA00022679"/>
    </source>
</evidence>
<dbReference type="PANTHER" id="PTHR12049">
    <property type="entry name" value="PROTEIN ARGININE METHYLTRANSFERASE NDUFAF7, MITOCHONDRIAL"/>
    <property type="match status" value="1"/>
</dbReference>
<sequence>MSPLAGRLAARIRAEGPMRIDMFMAACLLDPEHGYYTRAEPFGRAGDFITAPEISQMFGEMLGVWLAQMWQAAGAPAPFVLAELGPGRGTLMADILRVARQVPGMAAAARVHLLEASPRLRALQGERVPGAIWHDSLETLPEGPLFVVANEFLDALPIRQFQRTDTGWAERLVGLAPAAAGAGCHRLAFGLAPPRAVPELDGKRAHTRPGDWVETCPAAVPIVQTIARRIADGGGAALFIDYGGWDGVGDTLQALRAHAPQDVLAEPGCADLTAHVDFAPLARAARAAGVAVAGPETQGAFLERLGITARAQALAGKLSGDALAAHVAAHRRLVHPQEMGHLFKVLALHPAGTPLPPGLSAPAPR</sequence>